<dbReference type="FunFam" id="3.40.50.10470:FF:000003">
    <property type="entry name" value="Methylthioribose-1-phosphate isomerase"/>
    <property type="match status" value="1"/>
</dbReference>
<dbReference type="PANTHER" id="PTHR43475:SF1">
    <property type="entry name" value="METHYLTHIORIBOSE-1-PHOSPHATE ISOMERASE"/>
    <property type="match status" value="1"/>
</dbReference>
<dbReference type="Gene3D" id="1.20.120.420">
    <property type="entry name" value="translation initiation factor eif-2b, domain 1"/>
    <property type="match status" value="1"/>
</dbReference>
<proteinExistence type="inferred from homology"/>
<dbReference type="InterPro" id="IPR042529">
    <property type="entry name" value="IF_2B-like_C"/>
</dbReference>
<feature type="active site" description="Proton donor" evidence="6">
    <location>
        <position position="254"/>
    </location>
</feature>
<dbReference type="GO" id="GO:0019509">
    <property type="term" value="P:L-methionine salvage from methylthioadenosine"/>
    <property type="evidence" value="ECO:0007669"/>
    <property type="project" value="UniProtKB-UniRule"/>
</dbReference>
<evidence type="ECO:0000256" key="4">
    <source>
        <dbReference type="ARBA" id="ARBA00023235"/>
    </source>
</evidence>
<keyword evidence="4 6" id="KW-0413">Isomerase</keyword>
<accession>A0A9W9JE36</accession>
<organism evidence="7 8">
    <name type="scientific">Penicillium cinerascens</name>
    <dbReference type="NCBI Taxonomy" id="70096"/>
    <lineage>
        <taxon>Eukaryota</taxon>
        <taxon>Fungi</taxon>
        <taxon>Dikarya</taxon>
        <taxon>Ascomycota</taxon>
        <taxon>Pezizomycotina</taxon>
        <taxon>Eurotiomycetes</taxon>
        <taxon>Eurotiomycetidae</taxon>
        <taxon>Eurotiales</taxon>
        <taxon>Aspergillaceae</taxon>
        <taxon>Penicillium</taxon>
    </lineage>
</organism>
<dbReference type="Gene3D" id="3.40.50.10470">
    <property type="entry name" value="Translation initiation factor eif-2b, domain 2"/>
    <property type="match status" value="1"/>
</dbReference>
<dbReference type="GO" id="GO:0005634">
    <property type="term" value="C:nucleus"/>
    <property type="evidence" value="ECO:0007669"/>
    <property type="project" value="UniProtKB-SubCell"/>
</dbReference>
<keyword evidence="5 6" id="KW-0539">Nucleus</keyword>
<dbReference type="SUPFAM" id="SSF100950">
    <property type="entry name" value="NagB/RpiA/CoA transferase-like"/>
    <property type="match status" value="1"/>
</dbReference>
<dbReference type="InterPro" id="IPR037171">
    <property type="entry name" value="NagB/RpiA_transferase-like"/>
</dbReference>
<comment type="caution">
    <text evidence="7">The sequence shown here is derived from an EMBL/GenBank/DDBJ whole genome shotgun (WGS) entry which is preliminary data.</text>
</comment>
<dbReference type="FunFam" id="1.20.120.420:FF:000002">
    <property type="entry name" value="Methylthioribose-1-phosphate isomerase"/>
    <property type="match status" value="1"/>
</dbReference>
<dbReference type="NCBIfam" id="NF004326">
    <property type="entry name" value="PRK05720.1"/>
    <property type="match status" value="1"/>
</dbReference>
<evidence type="ECO:0000256" key="5">
    <source>
        <dbReference type="ARBA" id="ARBA00023242"/>
    </source>
</evidence>
<dbReference type="InterPro" id="IPR011559">
    <property type="entry name" value="Initiation_fac_2B_a/b/d"/>
</dbReference>
<evidence type="ECO:0000313" key="8">
    <source>
        <dbReference type="Proteomes" id="UP001150904"/>
    </source>
</evidence>
<evidence type="ECO:0000256" key="6">
    <source>
        <dbReference type="HAMAP-Rule" id="MF_03119"/>
    </source>
</evidence>
<feature type="site" description="Transition state stabilizer" evidence="6">
    <location>
        <position position="172"/>
    </location>
</feature>
<dbReference type="AlphaFoldDB" id="A0A9W9JE36"/>
<evidence type="ECO:0000256" key="2">
    <source>
        <dbReference type="ARBA" id="ARBA00022605"/>
    </source>
</evidence>
<dbReference type="InterPro" id="IPR005251">
    <property type="entry name" value="IF-M1Pi"/>
</dbReference>
<evidence type="ECO:0000256" key="3">
    <source>
        <dbReference type="ARBA" id="ARBA00023167"/>
    </source>
</evidence>
<comment type="catalytic activity">
    <reaction evidence="6">
        <text>5-(methylsulfanyl)-alpha-D-ribose 1-phosphate = 5-(methylsulfanyl)-D-ribulose 1-phosphate</text>
        <dbReference type="Rhea" id="RHEA:19989"/>
        <dbReference type="ChEBI" id="CHEBI:58533"/>
        <dbReference type="ChEBI" id="CHEBI:58548"/>
        <dbReference type="EC" id="5.3.1.23"/>
    </reaction>
</comment>
<dbReference type="Pfam" id="PF01008">
    <property type="entry name" value="IF-2B"/>
    <property type="match status" value="1"/>
</dbReference>
<dbReference type="Proteomes" id="UP001150904">
    <property type="component" value="Unassembled WGS sequence"/>
</dbReference>
<evidence type="ECO:0000313" key="7">
    <source>
        <dbReference type="EMBL" id="KAJ5195153.1"/>
    </source>
</evidence>
<dbReference type="EMBL" id="JAPQKR010000015">
    <property type="protein sequence ID" value="KAJ5195153.1"/>
    <property type="molecule type" value="Genomic_DNA"/>
</dbReference>
<dbReference type="EC" id="5.3.1.23" evidence="6"/>
<protein>
    <recommendedName>
        <fullName evidence="6">Methylthioribose-1-phosphate isomerase</fullName>
        <shortName evidence="6">M1Pi</shortName>
        <shortName evidence="6">MTR-1-P isomerase</shortName>
        <ecNumber evidence="6">5.3.1.23</ecNumber>
    </recommendedName>
    <alternativeName>
        <fullName evidence="6">S-methyl-5-thioribose-1-phosphate isomerase</fullName>
    </alternativeName>
    <alternativeName>
        <fullName evidence="6">Translation initiation factor eIF-2B subunit alpha/beta/delta-like protein</fullName>
    </alternativeName>
</protein>
<dbReference type="GO" id="GO:0046523">
    <property type="term" value="F:S-methyl-5-thioribose-1-phosphate isomerase activity"/>
    <property type="evidence" value="ECO:0007669"/>
    <property type="project" value="UniProtKB-UniRule"/>
</dbReference>
<sequence length="381" mass="40366">MLQAIKYSQGHLEILDQLQLPFVENYVPIHSAEDGWHAIKDMKVRGAPAIAIVAMLALASELHSMGTKGKVPKTAEETRTYIAKQLEYLVTSRPTAVNLSDAARKLGSVVEARANQPGADGHDVVAAFIQAAEAMMVKDLDDNQRIGRNGAEWIMDNATRPGASNVAVLTHCNTGSLATSGYGTALGVIRSLASKNSLRHAYCTETRPYNQGSRLTAFELVHDNIPATLITDSMAAALLADPSVGVNAIVVGADRVAANGDTANKIGTYALAVLAKHHSVKFLVAAPLTTIDLATKSGKDIVIEQRAASEVTSIKGPREGDERVVLDTVRIAAPGISVWNPAFDITPSALIDGVITEVGVIEKGADGQFDMDRLFKVSAPA</sequence>
<dbReference type="InterPro" id="IPR000649">
    <property type="entry name" value="IF-2B-related"/>
</dbReference>
<dbReference type="NCBIfam" id="TIGR00524">
    <property type="entry name" value="eIF-2B_rel"/>
    <property type="match status" value="1"/>
</dbReference>
<keyword evidence="1 6" id="KW-0963">Cytoplasm</keyword>
<dbReference type="GO" id="GO:0005737">
    <property type="term" value="C:cytoplasm"/>
    <property type="evidence" value="ECO:0007669"/>
    <property type="project" value="UniProtKB-SubCell"/>
</dbReference>
<comment type="subcellular location">
    <subcellularLocation>
        <location evidence="6">Cytoplasm</location>
    </subcellularLocation>
    <subcellularLocation>
        <location evidence="6">Nucleus</location>
    </subcellularLocation>
</comment>
<comment type="function">
    <text evidence="6">Catalyzes the interconversion of methylthioribose-1-phosphate (MTR-1-P) into methylthioribulose-1-phosphate (MTRu-1-P).</text>
</comment>
<keyword evidence="8" id="KW-1185">Reference proteome</keyword>
<evidence type="ECO:0000256" key="1">
    <source>
        <dbReference type="ARBA" id="ARBA00022490"/>
    </source>
</evidence>
<comment type="similarity">
    <text evidence="6">Belongs to the eIF-2B alpha/beta/delta subunits family. MtnA subfamily.</text>
</comment>
<gene>
    <name evidence="6" type="primary">MRI1</name>
    <name evidence="7" type="ORF">N7498_008591</name>
</gene>
<dbReference type="OrthoDB" id="2461at2759"/>
<reference evidence="7" key="1">
    <citation type="submission" date="2022-12" db="EMBL/GenBank/DDBJ databases">
        <authorList>
            <person name="Petersen C."/>
        </authorList>
    </citation>
    <scope>NUCLEOTIDE SEQUENCE</scope>
    <source>
        <strain evidence="7">IBT 15544</strain>
    </source>
</reference>
<dbReference type="NCBIfam" id="TIGR00512">
    <property type="entry name" value="salvage_mtnA"/>
    <property type="match status" value="1"/>
</dbReference>
<dbReference type="InterPro" id="IPR027363">
    <property type="entry name" value="M1Pi_N"/>
</dbReference>
<keyword evidence="3 6" id="KW-0486">Methionine biosynthesis</keyword>
<name>A0A9W9JE36_9EURO</name>
<reference evidence="7" key="2">
    <citation type="journal article" date="2023" name="IMA Fungus">
        <title>Comparative genomic study of the Penicillium genus elucidates a diverse pangenome and 15 lateral gene transfer events.</title>
        <authorList>
            <person name="Petersen C."/>
            <person name="Sorensen T."/>
            <person name="Nielsen M.R."/>
            <person name="Sondergaard T.E."/>
            <person name="Sorensen J.L."/>
            <person name="Fitzpatrick D.A."/>
            <person name="Frisvad J.C."/>
            <person name="Nielsen K.L."/>
        </authorList>
    </citation>
    <scope>NUCLEOTIDE SEQUENCE</scope>
    <source>
        <strain evidence="7">IBT 15544</strain>
    </source>
</reference>
<dbReference type="PANTHER" id="PTHR43475">
    <property type="entry name" value="METHYLTHIORIBOSE-1-PHOSPHATE ISOMERASE"/>
    <property type="match status" value="1"/>
</dbReference>
<dbReference type="HAMAP" id="MF_01678">
    <property type="entry name" value="Salvage_MtnA"/>
    <property type="match status" value="1"/>
</dbReference>
<keyword evidence="2 6" id="KW-0028">Amino-acid biosynthesis</keyword>
<comment type="pathway">
    <text evidence="6">Amino-acid biosynthesis; L-methionine biosynthesis via salvage pathway; L-methionine from S-methyl-5-thio-alpha-D-ribose 1-phosphate: step 1/6.</text>
</comment>